<evidence type="ECO:0000256" key="1">
    <source>
        <dbReference type="SAM" id="MobiDB-lite"/>
    </source>
</evidence>
<feature type="region of interest" description="Disordered" evidence="1">
    <location>
        <begin position="101"/>
        <end position="125"/>
    </location>
</feature>
<accession>A0A9W9HA70</accession>
<keyword evidence="3" id="KW-1185">Reference proteome</keyword>
<sequence>MTETPPTDSLYLDSDVAREQRMHAEAEMDANAAIQPDEQEGLLGGVKNKFDSTATGSSISEFGSTVSNIAQEKAGAAKDVIMNTAVPAAQGALNTVQGHVRSISGGKGTENMVSEDPDPRSHEEDEVIDNMSNEQICDFLREKHRSNKLPPTTN</sequence>
<dbReference type="Proteomes" id="UP001149079">
    <property type="component" value="Unassembled WGS sequence"/>
</dbReference>
<evidence type="ECO:0000313" key="3">
    <source>
        <dbReference type="Proteomes" id="UP001149079"/>
    </source>
</evidence>
<dbReference type="OrthoDB" id="4343623at2759"/>
<reference evidence="2" key="2">
    <citation type="journal article" date="2023" name="IMA Fungus">
        <title>Comparative genomic study of the Penicillium genus elucidates a diverse pangenome and 15 lateral gene transfer events.</title>
        <authorList>
            <person name="Petersen C."/>
            <person name="Sorensen T."/>
            <person name="Nielsen M.R."/>
            <person name="Sondergaard T.E."/>
            <person name="Sorensen J.L."/>
            <person name="Fitzpatrick D.A."/>
            <person name="Frisvad J.C."/>
            <person name="Nielsen K.L."/>
        </authorList>
    </citation>
    <scope>NUCLEOTIDE SEQUENCE</scope>
    <source>
        <strain evidence="2">IBT 22155</strain>
    </source>
</reference>
<dbReference type="AlphaFoldDB" id="A0A9W9HA70"/>
<organism evidence="2 3">
    <name type="scientific">Penicillium bovifimosum</name>
    <dbReference type="NCBI Taxonomy" id="126998"/>
    <lineage>
        <taxon>Eukaryota</taxon>
        <taxon>Fungi</taxon>
        <taxon>Dikarya</taxon>
        <taxon>Ascomycota</taxon>
        <taxon>Pezizomycotina</taxon>
        <taxon>Eurotiomycetes</taxon>
        <taxon>Eurotiomycetidae</taxon>
        <taxon>Eurotiales</taxon>
        <taxon>Aspergillaceae</taxon>
        <taxon>Penicillium</taxon>
    </lineage>
</organism>
<feature type="compositionally biased region" description="Basic and acidic residues" evidence="1">
    <location>
        <begin position="15"/>
        <end position="26"/>
    </location>
</feature>
<evidence type="ECO:0000313" key="2">
    <source>
        <dbReference type="EMBL" id="KAJ5142899.1"/>
    </source>
</evidence>
<dbReference type="RefSeq" id="XP_056524543.1">
    <property type="nucleotide sequence ID" value="XM_056662430.1"/>
</dbReference>
<gene>
    <name evidence="2" type="ORF">N7515_001686</name>
</gene>
<comment type="caution">
    <text evidence="2">The sequence shown here is derived from an EMBL/GenBank/DDBJ whole genome shotgun (WGS) entry which is preliminary data.</text>
</comment>
<proteinExistence type="predicted"/>
<name>A0A9W9HA70_9EURO</name>
<feature type="region of interest" description="Disordered" evidence="1">
    <location>
        <begin position="1"/>
        <end position="64"/>
    </location>
</feature>
<dbReference type="EMBL" id="JAPQKL010000002">
    <property type="protein sequence ID" value="KAJ5142899.1"/>
    <property type="molecule type" value="Genomic_DNA"/>
</dbReference>
<feature type="compositionally biased region" description="Polar residues" evidence="1">
    <location>
        <begin position="51"/>
        <end position="64"/>
    </location>
</feature>
<reference evidence="2" key="1">
    <citation type="submission" date="2022-11" db="EMBL/GenBank/DDBJ databases">
        <authorList>
            <person name="Petersen C."/>
        </authorList>
    </citation>
    <scope>NUCLEOTIDE SEQUENCE</scope>
    <source>
        <strain evidence="2">IBT 22155</strain>
    </source>
</reference>
<protein>
    <submittedName>
        <fullName evidence="2">Uncharacterized protein</fullName>
    </submittedName>
</protein>
<dbReference type="GeneID" id="81401600"/>